<gene>
    <name evidence="1" type="ORF">DHEL01_v204701</name>
</gene>
<dbReference type="EMBL" id="MAVT02000321">
    <property type="protein sequence ID" value="POS76905.1"/>
    <property type="molecule type" value="Genomic_DNA"/>
</dbReference>
<evidence type="ECO:0000313" key="1">
    <source>
        <dbReference type="EMBL" id="POS76905.1"/>
    </source>
</evidence>
<comment type="caution">
    <text evidence="1">The sequence shown here is derived from an EMBL/GenBank/DDBJ whole genome shotgun (WGS) entry which is preliminary data.</text>
</comment>
<dbReference type="AlphaFoldDB" id="A0A2P5I312"/>
<reference evidence="1" key="1">
    <citation type="submission" date="2017-09" db="EMBL/GenBank/DDBJ databases">
        <title>Polyketide synthases of a Diaporthe helianthi virulent isolate.</title>
        <authorList>
            <person name="Baroncelli R."/>
        </authorList>
    </citation>
    <scope>NUCLEOTIDE SEQUENCE [LARGE SCALE GENOMIC DNA]</scope>
    <source>
        <strain evidence="1">7/96</strain>
    </source>
</reference>
<evidence type="ECO:0000313" key="2">
    <source>
        <dbReference type="Proteomes" id="UP000094444"/>
    </source>
</evidence>
<name>A0A2P5I312_DIAHE</name>
<sequence>MTNNNTRFSALPALRLTAARSSCVSFRPGQQSSHRPFSRPHEALGATINAAAGRPKKTCCHVNEVFMTPPVQQASTQEANHRDIRRAVGTAAHPAKRNLPLCFSLIPGSIRLPPLSSIRRLITAMTRYNLMLLRADQAPDATPYTWAGRQDTHTQRILTLSAAKMHDGTDDDASSGIQPGMRRSPCLTLLAFSPSP</sequence>
<dbReference type="Proteomes" id="UP000094444">
    <property type="component" value="Unassembled WGS sequence"/>
</dbReference>
<keyword evidence="2" id="KW-1185">Reference proteome</keyword>
<dbReference type="InParanoid" id="A0A2P5I312"/>
<proteinExistence type="predicted"/>
<organism evidence="1 2">
    <name type="scientific">Diaporthe helianthi</name>
    <dbReference type="NCBI Taxonomy" id="158607"/>
    <lineage>
        <taxon>Eukaryota</taxon>
        <taxon>Fungi</taxon>
        <taxon>Dikarya</taxon>
        <taxon>Ascomycota</taxon>
        <taxon>Pezizomycotina</taxon>
        <taxon>Sordariomycetes</taxon>
        <taxon>Sordariomycetidae</taxon>
        <taxon>Diaporthales</taxon>
        <taxon>Diaporthaceae</taxon>
        <taxon>Diaporthe</taxon>
    </lineage>
</organism>
<protein>
    <submittedName>
        <fullName evidence="1">Uncharacterized protein</fullName>
    </submittedName>
</protein>
<accession>A0A2P5I312</accession>